<evidence type="ECO:0008006" key="4">
    <source>
        <dbReference type="Google" id="ProtNLM"/>
    </source>
</evidence>
<feature type="transmembrane region" description="Helical" evidence="1">
    <location>
        <begin position="254"/>
        <end position="277"/>
    </location>
</feature>
<name>A2DD81_TRIV3</name>
<keyword evidence="1" id="KW-0472">Membrane</keyword>
<dbReference type="OrthoDB" id="10631120at2759"/>
<feature type="transmembrane region" description="Helical" evidence="1">
    <location>
        <begin position="140"/>
        <end position="158"/>
    </location>
</feature>
<proteinExistence type="predicted"/>
<reference evidence="2" key="2">
    <citation type="journal article" date="2007" name="Science">
        <title>Draft genome sequence of the sexually transmitted pathogen Trichomonas vaginalis.</title>
        <authorList>
            <person name="Carlton J.M."/>
            <person name="Hirt R.P."/>
            <person name="Silva J.C."/>
            <person name="Delcher A.L."/>
            <person name="Schatz M."/>
            <person name="Zhao Q."/>
            <person name="Wortman J.R."/>
            <person name="Bidwell S.L."/>
            <person name="Alsmark U.C.M."/>
            <person name="Besteiro S."/>
            <person name="Sicheritz-Ponten T."/>
            <person name="Noel C.J."/>
            <person name="Dacks J.B."/>
            <person name="Foster P.G."/>
            <person name="Simillion C."/>
            <person name="Van de Peer Y."/>
            <person name="Miranda-Saavedra D."/>
            <person name="Barton G.J."/>
            <person name="Westrop G.D."/>
            <person name="Mueller S."/>
            <person name="Dessi D."/>
            <person name="Fiori P.L."/>
            <person name="Ren Q."/>
            <person name="Paulsen I."/>
            <person name="Zhang H."/>
            <person name="Bastida-Corcuera F.D."/>
            <person name="Simoes-Barbosa A."/>
            <person name="Brown M.T."/>
            <person name="Hayes R.D."/>
            <person name="Mukherjee M."/>
            <person name="Okumura C.Y."/>
            <person name="Schneider R."/>
            <person name="Smith A.J."/>
            <person name="Vanacova S."/>
            <person name="Villalvazo M."/>
            <person name="Haas B.J."/>
            <person name="Pertea M."/>
            <person name="Feldblyum T.V."/>
            <person name="Utterback T.R."/>
            <person name="Shu C.L."/>
            <person name="Osoegawa K."/>
            <person name="de Jong P.J."/>
            <person name="Hrdy I."/>
            <person name="Horvathova L."/>
            <person name="Zubacova Z."/>
            <person name="Dolezal P."/>
            <person name="Malik S.B."/>
            <person name="Logsdon J.M. Jr."/>
            <person name="Henze K."/>
            <person name="Gupta A."/>
            <person name="Wang C.C."/>
            <person name="Dunne R.L."/>
            <person name="Upcroft J.A."/>
            <person name="Upcroft P."/>
            <person name="White O."/>
            <person name="Salzberg S.L."/>
            <person name="Tang P."/>
            <person name="Chiu C.-H."/>
            <person name="Lee Y.-S."/>
            <person name="Embley T.M."/>
            <person name="Coombs G.H."/>
            <person name="Mottram J.C."/>
            <person name="Tachezy J."/>
            <person name="Fraser-Liggett C.M."/>
            <person name="Johnson P.J."/>
        </authorList>
    </citation>
    <scope>NUCLEOTIDE SEQUENCE [LARGE SCALE GENOMIC DNA]</scope>
    <source>
        <strain evidence="2">G3</strain>
    </source>
</reference>
<dbReference type="VEuPathDB" id="TrichDB:TVAGG3_0987330"/>
<sequence length="300" mass="33935">MGNSTFSDPNFTLWECGYIVIGCIILAFAIYYVIKTLKDSLITDNNVQGQRSAQIFYIIALFVKSIGLIVAGIMIIVGFPKDEKQPTKWDIYSIIPTGFPGYMTAVAYSYIFFSWCSVCYSSLEKNAVGFYHNSKKLLSILIYIIIALFVISFCFMIASSFLANSKKYYLTVAHNVESVVATIRDLACAVAFLFYLFKIIKLFESCCPSWESPETRLLVMLIVLIIALFLRPVCILTYILIFTKDSGYSEFSDGYFIVFLFECFITELLPLGFIGFIRLTSYSSYNTPVDDNIAAFLALE</sequence>
<organism evidence="2 3">
    <name type="scientific">Trichomonas vaginalis (strain ATCC PRA-98 / G3)</name>
    <dbReference type="NCBI Taxonomy" id="412133"/>
    <lineage>
        <taxon>Eukaryota</taxon>
        <taxon>Metamonada</taxon>
        <taxon>Parabasalia</taxon>
        <taxon>Trichomonadida</taxon>
        <taxon>Trichomonadidae</taxon>
        <taxon>Trichomonas</taxon>
    </lineage>
</organism>
<dbReference type="AlphaFoldDB" id="A2DD81"/>
<dbReference type="EMBL" id="DS113189">
    <property type="protein sequence ID" value="EAY21560.1"/>
    <property type="molecule type" value="Genomic_DNA"/>
</dbReference>
<evidence type="ECO:0000256" key="1">
    <source>
        <dbReference type="SAM" id="Phobius"/>
    </source>
</evidence>
<evidence type="ECO:0000313" key="3">
    <source>
        <dbReference type="Proteomes" id="UP000001542"/>
    </source>
</evidence>
<feature type="transmembrane region" description="Helical" evidence="1">
    <location>
        <begin position="12"/>
        <end position="34"/>
    </location>
</feature>
<feature type="transmembrane region" description="Helical" evidence="1">
    <location>
        <begin position="99"/>
        <end position="120"/>
    </location>
</feature>
<protein>
    <recommendedName>
        <fullName evidence="4">THH1/TOM1/TOM3 domain-containing protein</fullName>
    </recommendedName>
</protein>
<keyword evidence="1" id="KW-1133">Transmembrane helix</keyword>
<dbReference type="RefSeq" id="XP_001582546.1">
    <property type="nucleotide sequence ID" value="XM_001582496.1"/>
</dbReference>
<feature type="transmembrane region" description="Helical" evidence="1">
    <location>
        <begin position="55"/>
        <end position="79"/>
    </location>
</feature>
<accession>A2DD81</accession>
<feature type="transmembrane region" description="Helical" evidence="1">
    <location>
        <begin position="178"/>
        <end position="197"/>
    </location>
</feature>
<reference evidence="2" key="1">
    <citation type="submission" date="2006-10" db="EMBL/GenBank/DDBJ databases">
        <authorList>
            <person name="Amadeo P."/>
            <person name="Zhao Q."/>
            <person name="Wortman J."/>
            <person name="Fraser-Liggett C."/>
            <person name="Carlton J."/>
        </authorList>
    </citation>
    <scope>NUCLEOTIDE SEQUENCE</scope>
    <source>
        <strain evidence="2">G3</strain>
    </source>
</reference>
<keyword evidence="3" id="KW-1185">Reference proteome</keyword>
<dbReference type="InParanoid" id="A2DD81"/>
<dbReference type="Proteomes" id="UP000001542">
    <property type="component" value="Unassembled WGS sequence"/>
</dbReference>
<feature type="transmembrane region" description="Helical" evidence="1">
    <location>
        <begin position="217"/>
        <end position="242"/>
    </location>
</feature>
<gene>
    <name evidence="2" type="ORF">TVAG_013250</name>
</gene>
<evidence type="ECO:0000313" key="2">
    <source>
        <dbReference type="EMBL" id="EAY21560.1"/>
    </source>
</evidence>
<dbReference type="KEGG" id="tva:5467086"/>
<keyword evidence="1" id="KW-0812">Transmembrane</keyword>
<dbReference type="VEuPathDB" id="TrichDB:TVAG_013250"/>